<evidence type="ECO:0000313" key="3">
    <source>
        <dbReference type="Proteomes" id="UP000005205"/>
    </source>
</evidence>
<keyword evidence="3" id="KW-1185">Reference proteome</keyword>
<dbReference type="SMART" id="SM00975">
    <property type="entry name" value="Telomerase_RBD"/>
    <property type="match status" value="1"/>
</dbReference>
<gene>
    <name evidence="2" type="primary">105624880</name>
</gene>
<dbReference type="AlphaFoldDB" id="A0A158NVR3"/>
<dbReference type="EMBL" id="ADTU01027375">
    <property type="status" value="NOT_ANNOTATED_CDS"/>
    <property type="molecule type" value="Genomic_DNA"/>
</dbReference>
<reference evidence="3" key="1">
    <citation type="journal article" date="2011" name="PLoS Genet.">
        <title>The genome sequence of the leaf-cutter ant Atta cephalotes reveals insights into its obligate symbiotic lifestyle.</title>
        <authorList>
            <person name="Suen G."/>
            <person name="Teiling C."/>
            <person name="Li L."/>
            <person name="Holt C."/>
            <person name="Abouheif E."/>
            <person name="Bornberg-Bauer E."/>
            <person name="Bouffard P."/>
            <person name="Caldera E.J."/>
            <person name="Cash E."/>
            <person name="Cavanaugh A."/>
            <person name="Denas O."/>
            <person name="Elhaik E."/>
            <person name="Fave M.J."/>
            <person name="Gadau J."/>
            <person name="Gibson J.D."/>
            <person name="Graur D."/>
            <person name="Grubbs K.J."/>
            <person name="Hagen D.E."/>
            <person name="Harkins T.T."/>
            <person name="Helmkampf M."/>
            <person name="Hu H."/>
            <person name="Johnson B.R."/>
            <person name="Kim J."/>
            <person name="Marsh S.E."/>
            <person name="Moeller J.A."/>
            <person name="Munoz-Torres M.C."/>
            <person name="Murphy M.C."/>
            <person name="Naughton M.C."/>
            <person name="Nigam S."/>
            <person name="Overson R."/>
            <person name="Rajakumar R."/>
            <person name="Reese J.T."/>
            <person name="Scott J.J."/>
            <person name="Smith C.R."/>
            <person name="Tao S."/>
            <person name="Tsutsui N.D."/>
            <person name="Viljakainen L."/>
            <person name="Wissler L."/>
            <person name="Yandell M.D."/>
            <person name="Zimmer F."/>
            <person name="Taylor J."/>
            <person name="Slater S.C."/>
            <person name="Clifton S.W."/>
            <person name="Warren W.C."/>
            <person name="Elsik C.G."/>
            <person name="Smith C.D."/>
            <person name="Weinstock G.M."/>
            <person name="Gerardo N.M."/>
            <person name="Currie C.R."/>
        </authorList>
    </citation>
    <scope>NUCLEOTIDE SEQUENCE [LARGE SCALE GENOMIC DNA]</scope>
</reference>
<dbReference type="GO" id="GO:0003964">
    <property type="term" value="F:RNA-directed DNA polymerase activity"/>
    <property type="evidence" value="ECO:0007669"/>
    <property type="project" value="InterPro"/>
</dbReference>
<dbReference type="OrthoDB" id="289721at2759"/>
<dbReference type="EMBL" id="ADTU01027374">
    <property type="status" value="NOT_ANNOTATED_CDS"/>
    <property type="molecule type" value="Genomic_DNA"/>
</dbReference>
<dbReference type="Proteomes" id="UP000005205">
    <property type="component" value="Unassembled WGS sequence"/>
</dbReference>
<dbReference type="InParanoid" id="A0A158NVR3"/>
<dbReference type="KEGG" id="acep:105624880"/>
<dbReference type="Gene3D" id="1.10.132.70">
    <property type="match status" value="1"/>
</dbReference>
<organism evidence="2 3">
    <name type="scientific">Atta cephalotes</name>
    <name type="common">Leafcutter ant</name>
    <dbReference type="NCBI Taxonomy" id="12957"/>
    <lineage>
        <taxon>Eukaryota</taxon>
        <taxon>Metazoa</taxon>
        <taxon>Ecdysozoa</taxon>
        <taxon>Arthropoda</taxon>
        <taxon>Hexapoda</taxon>
        <taxon>Insecta</taxon>
        <taxon>Pterygota</taxon>
        <taxon>Neoptera</taxon>
        <taxon>Endopterygota</taxon>
        <taxon>Hymenoptera</taxon>
        <taxon>Apocrita</taxon>
        <taxon>Aculeata</taxon>
        <taxon>Formicoidea</taxon>
        <taxon>Formicidae</taxon>
        <taxon>Myrmicinae</taxon>
        <taxon>Atta</taxon>
    </lineage>
</organism>
<evidence type="ECO:0000259" key="1">
    <source>
        <dbReference type="SMART" id="SM00975"/>
    </source>
</evidence>
<dbReference type="EnsemblMetazoa" id="XM_012206231.1">
    <property type="protein sequence ID" value="XP_012061621.1"/>
    <property type="gene ID" value="LOC105624880"/>
</dbReference>
<protein>
    <recommendedName>
        <fullName evidence="1">Telomerase ribonucleoprotein complex - RNA-binding domain-containing protein</fullName>
    </recommendedName>
</protein>
<name>A0A158NVR3_ATTCE</name>
<sequence length="489" mass="57260">MIRNCDTLSFTNNYRKRYISCKGRWNKKHRNICLKSKAVTKVTCPIPLQAYNSKMKLFQSRCKLRKGNRTTAKISKYSILESKNTEQDMCHKILSTDIGLTGHYRNVNLDSVIPALSPIMTLFKNRHNKYNYFDKLKCIIDKDRKQYPPLKFKHQIHVHSLQSFFGLLIYENVPLELFGTLKNQKVMKKTISRLLKTIPNKILITSAFKRTARKTVATGASLIVELFFRKLDISKINWLHSVDDATIQWIIILKLLHWFFAQYIIKILHKYVVLIAIRKQWVYITKDDWCNMQNEYIKEKEKSGSLVPYMTSNKKRITGTYKFIPGSSGLRPLYMTNDRDKKEAFRRYYANSATYTLNVTRIMRRSFARYDKQFDTSTEDDFSSDLDLPNPKVTQSYQKLRLACQLSKNEKNDQSNLKLSSTSLHQDPVINSRFTETKLFTGEVDHVAIPQRSISNIESSASYVCLKRYEEAKQYTTDCKGYSTEQQET</sequence>
<dbReference type="InterPro" id="IPR021891">
    <property type="entry name" value="Telomerase_RBD"/>
</dbReference>
<dbReference type="STRING" id="12957.A0A158NVR3"/>
<reference evidence="2" key="2">
    <citation type="submission" date="2016-04" db="UniProtKB">
        <authorList>
            <consortium name="EnsemblMetazoa"/>
        </authorList>
    </citation>
    <scope>IDENTIFICATION</scope>
</reference>
<evidence type="ECO:0000313" key="2">
    <source>
        <dbReference type="EnsemblMetazoa" id="XP_012061621.1"/>
    </source>
</evidence>
<feature type="domain" description="Telomerase ribonucleoprotein complex - RNA-binding" evidence="1">
    <location>
        <begin position="159"/>
        <end position="301"/>
    </location>
</feature>
<proteinExistence type="predicted"/>
<accession>A0A158NVR3</accession>